<evidence type="ECO:0000313" key="2">
    <source>
        <dbReference type="Proteomes" id="UP000275846"/>
    </source>
</evidence>
<evidence type="ECO:0000313" key="1">
    <source>
        <dbReference type="EMBL" id="VDL96341.1"/>
    </source>
</evidence>
<proteinExistence type="predicted"/>
<dbReference type="EMBL" id="UYSU01035567">
    <property type="protein sequence ID" value="VDL96341.1"/>
    <property type="molecule type" value="Genomic_DNA"/>
</dbReference>
<dbReference type="AlphaFoldDB" id="A0A183T0F8"/>
<reference evidence="1 2" key="2">
    <citation type="submission" date="2018-11" db="EMBL/GenBank/DDBJ databases">
        <authorList>
            <consortium name="Pathogen Informatics"/>
        </authorList>
    </citation>
    <scope>NUCLEOTIDE SEQUENCE [LARGE SCALE GENOMIC DNA]</scope>
    <source>
        <strain evidence="1 2">NST_G2</strain>
    </source>
</reference>
<dbReference type="Proteomes" id="UP000275846">
    <property type="component" value="Unassembled WGS sequence"/>
</dbReference>
<name>A0A183T0F8_SCHSO</name>
<protein>
    <submittedName>
        <fullName evidence="3">Transposase</fullName>
    </submittedName>
</protein>
<organism evidence="3">
    <name type="scientific">Schistocephalus solidus</name>
    <name type="common">Tapeworm</name>
    <dbReference type="NCBI Taxonomy" id="70667"/>
    <lineage>
        <taxon>Eukaryota</taxon>
        <taxon>Metazoa</taxon>
        <taxon>Spiralia</taxon>
        <taxon>Lophotrochozoa</taxon>
        <taxon>Platyhelminthes</taxon>
        <taxon>Cestoda</taxon>
        <taxon>Eucestoda</taxon>
        <taxon>Diphyllobothriidea</taxon>
        <taxon>Diphyllobothriidae</taxon>
        <taxon>Schistocephalus</taxon>
    </lineage>
</organism>
<dbReference type="WBParaSite" id="SSLN_0001032501-mRNA-1">
    <property type="protein sequence ID" value="SSLN_0001032501-mRNA-1"/>
    <property type="gene ID" value="SSLN_0001032501"/>
</dbReference>
<gene>
    <name evidence="1" type="ORF">SSLN_LOCUS9956</name>
</gene>
<keyword evidence="2" id="KW-1185">Reference proteome</keyword>
<evidence type="ECO:0000313" key="3">
    <source>
        <dbReference type="WBParaSite" id="SSLN_0001032501-mRNA-1"/>
    </source>
</evidence>
<sequence>MQQKVTWVHPRSRHWHLLDYLLFQRQDRQDVLVTKAIPGANGKMDHHLVISKMRLRIQPRRRPQSKRPPAPRLVRGQRADISALLVEKNQLHKAYIDRPTAANKTAFYKSHSLLQQRLWEMQDAWMARKAEEIQGYTDRNEWKNFAATKAVYGPPVKGTALLLSADGRLLLTEKMPIWTR</sequence>
<accession>A0A183T0F8</accession>
<reference evidence="3" key="1">
    <citation type="submission" date="2016-06" db="UniProtKB">
        <authorList>
            <consortium name="WormBaseParasite"/>
        </authorList>
    </citation>
    <scope>IDENTIFICATION</scope>
</reference>
<dbReference type="OrthoDB" id="6139000at2759"/>